<proteinExistence type="predicted"/>
<evidence type="ECO:0000313" key="1">
    <source>
        <dbReference type="EMBL" id="CAG6726632.1"/>
    </source>
</evidence>
<sequence>MNFSSQPSIFINQFHKHKLNKMSLRCVCVLFQPFHFMLKRLTAFVCRLLASFFFQRKQHCIQMNFSILISPSFSKGTFFTFFFSTKIKSTTIFNRTLKALCLFLFSSEQT</sequence>
<dbReference type="EMBL" id="HBUF01372024">
    <property type="protein sequence ID" value="CAG6726632.1"/>
    <property type="molecule type" value="Transcribed_RNA"/>
</dbReference>
<protein>
    <submittedName>
        <fullName evidence="1">Uncharacterized protein</fullName>
    </submittedName>
</protein>
<reference evidence="1" key="1">
    <citation type="submission" date="2021-05" db="EMBL/GenBank/DDBJ databases">
        <authorList>
            <person name="Alioto T."/>
            <person name="Alioto T."/>
            <person name="Gomez Garrido J."/>
        </authorList>
    </citation>
    <scope>NUCLEOTIDE SEQUENCE</scope>
</reference>
<organism evidence="1">
    <name type="scientific">Cacopsylla melanoneura</name>
    <dbReference type="NCBI Taxonomy" id="428564"/>
    <lineage>
        <taxon>Eukaryota</taxon>
        <taxon>Metazoa</taxon>
        <taxon>Ecdysozoa</taxon>
        <taxon>Arthropoda</taxon>
        <taxon>Hexapoda</taxon>
        <taxon>Insecta</taxon>
        <taxon>Pterygota</taxon>
        <taxon>Neoptera</taxon>
        <taxon>Paraneoptera</taxon>
        <taxon>Hemiptera</taxon>
        <taxon>Sternorrhyncha</taxon>
        <taxon>Psylloidea</taxon>
        <taxon>Psyllidae</taxon>
        <taxon>Psyllinae</taxon>
        <taxon>Cacopsylla</taxon>
    </lineage>
</organism>
<accession>A0A8D8YD87</accession>
<dbReference type="AlphaFoldDB" id="A0A8D8YD87"/>
<name>A0A8D8YD87_9HEMI</name>